<dbReference type="Proteomes" id="UP000095390">
    <property type="component" value="Unassembled WGS sequence"/>
</dbReference>
<dbReference type="GO" id="GO:0003677">
    <property type="term" value="F:DNA binding"/>
    <property type="evidence" value="ECO:0007669"/>
    <property type="project" value="UniProtKB-UniRule"/>
</dbReference>
<dbReference type="Gene3D" id="3.40.50.300">
    <property type="entry name" value="P-loop containing nucleotide triphosphate hydrolases"/>
    <property type="match status" value="2"/>
</dbReference>
<dbReference type="SUPFAM" id="SSF52540">
    <property type="entry name" value="P-loop containing nucleoside triphosphate hydrolases"/>
    <property type="match status" value="1"/>
</dbReference>
<dbReference type="SMART" id="SM00968">
    <property type="entry name" value="SMC_hinge"/>
    <property type="match status" value="1"/>
</dbReference>
<evidence type="ECO:0000313" key="10">
    <source>
        <dbReference type="EMBL" id="CUN10094.1"/>
    </source>
</evidence>
<comment type="subunit">
    <text evidence="7">Homodimer.</text>
</comment>
<evidence type="ECO:0000256" key="3">
    <source>
        <dbReference type="ARBA" id="ARBA00022741"/>
    </source>
</evidence>
<reference evidence="10 11" key="1">
    <citation type="submission" date="2015-09" db="EMBL/GenBank/DDBJ databases">
        <authorList>
            <consortium name="Pathogen Informatics"/>
        </authorList>
    </citation>
    <scope>NUCLEOTIDE SEQUENCE [LARGE SCALE GENOMIC DNA]</scope>
    <source>
        <strain evidence="10 11">2789STDY5834966</strain>
    </source>
</reference>
<keyword evidence="4 7" id="KW-0067">ATP-binding</keyword>
<dbReference type="Pfam" id="PF02463">
    <property type="entry name" value="SMC_N"/>
    <property type="match status" value="1"/>
</dbReference>
<feature type="compositionally biased region" description="Basic and acidic residues" evidence="8">
    <location>
        <begin position="283"/>
        <end position="298"/>
    </location>
</feature>
<evidence type="ECO:0000256" key="5">
    <source>
        <dbReference type="ARBA" id="ARBA00023054"/>
    </source>
</evidence>
<dbReference type="GO" id="GO:0030261">
    <property type="term" value="P:chromosome condensation"/>
    <property type="evidence" value="ECO:0007669"/>
    <property type="project" value="InterPro"/>
</dbReference>
<feature type="coiled-coil region" evidence="7">
    <location>
        <begin position="423"/>
        <end position="485"/>
    </location>
</feature>
<dbReference type="InterPro" id="IPR027417">
    <property type="entry name" value="P-loop_NTPase"/>
</dbReference>
<keyword evidence="5 7" id="KW-0175">Coiled coil</keyword>
<name>A0A173U5F8_9FIRM</name>
<dbReference type="AlphaFoldDB" id="A0A173U5F8"/>
<dbReference type="HAMAP" id="MF_01894">
    <property type="entry name" value="Smc_prok"/>
    <property type="match status" value="1"/>
</dbReference>
<evidence type="ECO:0000313" key="11">
    <source>
        <dbReference type="Proteomes" id="UP000095390"/>
    </source>
</evidence>
<dbReference type="InterPro" id="IPR003395">
    <property type="entry name" value="RecF/RecN/SMC_N"/>
</dbReference>
<evidence type="ECO:0000256" key="7">
    <source>
        <dbReference type="HAMAP-Rule" id="MF_01894"/>
    </source>
</evidence>
<organism evidence="10 11">
    <name type="scientific">Anaerobutyricum hallii</name>
    <dbReference type="NCBI Taxonomy" id="39488"/>
    <lineage>
        <taxon>Bacteria</taxon>
        <taxon>Bacillati</taxon>
        <taxon>Bacillota</taxon>
        <taxon>Clostridia</taxon>
        <taxon>Lachnospirales</taxon>
        <taxon>Lachnospiraceae</taxon>
        <taxon>Anaerobutyricum</taxon>
    </lineage>
</organism>
<dbReference type="NCBIfam" id="TIGR02168">
    <property type="entry name" value="SMC_prok_B"/>
    <property type="match status" value="1"/>
</dbReference>
<dbReference type="CDD" id="cd03278">
    <property type="entry name" value="ABC_SMC_barmotin"/>
    <property type="match status" value="2"/>
</dbReference>
<evidence type="ECO:0000259" key="9">
    <source>
        <dbReference type="SMART" id="SM00968"/>
    </source>
</evidence>
<dbReference type="InterPro" id="IPR024704">
    <property type="entry name" value="SMC"/>
</dbReference>
<dbReference type="InterPro" id="IPR010935">
    <property type="entry name" value="SMC_hinge"/>
</dbReference>
<dbReference type="FunFam" id="3.40.50.300:FF:000901">
    <property type="entry name" value="Chromosome partition protein Smc"/>
    <property type="match status" value="1"/>
</dbReference>
<accession>A0A173U5F8</accession>
<comment type="subcellular location">
    <subcellularLocation>
        <location evidence="1 7">Cytoplasm</location>
    </subcellularLocation>
</comment>
<dbReference type="PANTHER" id="PTHR43977">
    <property type="entry name" value="STRUCTURAL MAINTENANCE OF CHROMOSOMES PROTEIN 3"/>
    <property type="match status" value="1"/>
</dbReference>
<dbReference type="GO" id="GO:0005524">
    <property type="term" value="F:ATP binding"/>
    <property type="evidence" value="ECO:0007669"/>
    <property type="project" value="UniProtKB-UniRule"/>
</dbReference>
<feature type="region of interest" description="Disordered" evidence="8">
    <location>
        <begin position="272"/>
        <end position="298"/>
    </location>
</feature>
<dbReference type="GO" id="GO:0006260">
    <property type="term" value="P:DNA replication"/>
    <property type="evidence" value="ECO:0007669"/>
    <property type="project" value="UniProtKB-UniRule"/>
</dbReference>
<comment type="domain">
    <text evidence="7">Contains large globular domains required for ATP hydrolysis at each terminus and a third globular domain forming a flexible hinge near the middle of the molecule. These domains are separated by coiled-coil structures.</text>
</comment>
<evidence type="ECO:0000256" key="2">
    <source>
        <dbReference type="ARBA" id="ARBA00022490"/>
    </source>
</evidence>
<evidence type="ECO:0000256" key="8">
    <source>
        <dbReference type="SAM" id="MobiDB-lite"/>
    </source>
</evidence>
<dbReference type="EMBL" id="CYYC01000029">
    <property type="protein sequence ID" value="CUN10094.1"/>
    <property type="molecule type" value="Genomic_DNA"/>
</dbReference>
<comment type="similarity">
    <text evidence="7">Belongs to the SMC family.</text>
</comment>
<feature type="binding site" evidence="7">
    <location>
        <begin position="32"/>
        <end position="39"/>
    </location>
    <ligand>
        <name>ATP</name>
        <dbReference type="ChEBI" id="CHEBI:30616"/>
    </ligand>
</feature>
<dbReference type="InterPro" id="IPR011890">
    <property type="entry name" value="SMC_prok"/>
</dbReference>
<gene>
    <name evidence="7 10" type="primary">smc</name>
    <name evidence="10" type="ORF">ERS852578_02187</name>
</gene>
<dbReference type="FunFam" id="3.40.50.300:FF:000984">
    <property type="entry name" value="Chromosome partition protein Smc"/>
    <property type="match status" value="1"/>
</dbReference>
<evidence type="ECO:0000256" key="1">
    <source>
        <dbReference type="ARBA" id="ARBA00004496"/>
    </source>
</evidence>
<dbReference type="GO" id="GO:0007062">
    <property type="term" value="P:sister chromatid cohesion"/>
    <property type="evidence" value="ECO:0007669"/>
    <property type="project" value="InterPro"/>
</dbReference>
<proteinExistence type="inferred from homology"/>
<dbReference type="PIRSF" id="PIRSF005719">
    <property type="entry name" value="SMC"/>
    <property type="match status" value="1"/>
</dbReference>
<dbReference type="InterPro" id="IPR036277">
    <property type="entry name" value="SMC_hinge_sf"/>
</dbReference>
<keyword evidence="3 7" id="KW-0547">Nucleotide-binding</keyword>
<dbReference type="SUPFAM" id="SSF75553">
    <property type="entry name" value="Smc hinge domain"/>
    <property type="match status" value="1"/>
</dbReference>
<evidence type="ECO:0000256" key="6">
    <source>
        <dbReference type="ARBA" id="ARBA00023125"/>
    </source>
</evidence>
<dbReference type="GO" id="GO:0005694">
    <property type="term" value="C:chromosome"/>
    <property type="evidence" value="ECO:0007669"/>
    <property type="project" value="InterPro"/>
</dbReference>
<dbReference type="Gene3D" id="1.20.1060.20">
    <property type="match status" value="1"/>
</dbReference>
<dbReference type="Gene3D" id="1.10.287.1490">
    <property type="match status" value="1"/>
</dbReference>
<evidence type="ECO:0000256" key="4">
    <source>
        <dbReference type="ARBA" id="ARBA00022840"/>
    </source>
</evidence>
<dbReference type="Pfam" id="PF06470">
    <property type="entry name" value="SMC_hinge"/>
    <property type="match status" value="1"/>
</dbReference>
<dbReference type="GO" id="GO:0007059">
    <property type="term" value="P:chromosome segregation"/>
    <property type="evidence" value="ECO:0007669"/>
    <property type="project" value="UniProtKB-UniRule"/>
</dbReference>
<keyword evidence="6 7" id="KW-0238">DNA-binding</keyword>
<dbReference type="Gene3D" id="3.30.70.1620">
    <property type="match status" value="1"/>
</dbReference>
<feature type="coiled-coil region" evidence="7">
    <location>
        <begin position="676"/>
        <end position="1034"/>
    </location>
</feature>
<dbReference type="OrthoDB" id="9808768at2"/>
<keyword evidence="2 7" id="KW-0963">Cytoplasm</keyword>
<dbReference type="GO" id="GO:0016887">
    <property type="term" value="F:ATP hydrolysis activity"/>
    <property type="evidence" value="ECO:0007669"/>
    <property type="project" value="InterPro"/>
</dbReference>
<protein>
    <recommendedName>
        <fullName evidence="7">Chromosome partition protein Smc</fullName>
    </recommendedName>
</protein>
<feature type="domain" description="SMC hinge" evidence="9">
    <location>
        <begin position="521"/>
        <end position="638"/>
    </location>
</feature>
<dbReference type="GO" id="GO:0005737">
    <property type="term" value="C:cytoplasm"/>
    <property type="evidence" value="ECO:0007669"/>
    <property type="project" value="UniProtKB-SubCell"/>
</dbReference>
<feature type="coiled-coil region" evidence="7">
    <location>
        <begin position="167"/>
        <end position="208"/>
    </location>
</feature>
<sequence>MYLKSIEINGFKSFANKIVFEFPQGITGIVGPNGSGKSNIGDAVRWVLGEQSARQLRGSKMEDVIFSGTQSRRPMGFAYVAITFENANRIIPLDYEEVTVARRVYRSGESEYLINGSSCRRRDIVELFYDTGIGKEGYSIIGQGQVEKILSGKIEDSRELFDEAAGIAKYKKNRTVTEKSLEQERQNLERVTDILAELEKQVGPLEKQSAKAKEYLKLRDEEKDIDIHLFLYDYERLKKEQEENERQYKIVSGDLEDTRKIYEKIKEKNGKLQDQTQAVTESLETKESEKEELRRKKETKDNEILLLSHKVESNTLLITHYEELEKQSDEEKDTKTAEIEVLKKETVQKKQEISDGQKKLEELEESILTRRKEQESCEKKISGENDRLFSIMNTSSDTKEKLSRYAAMEEQLEIRNAEYNSRYISFNSELKEYNETAEELLKQQDAAKEAFEKQENLYQELEKREEHLQEKEQKYQDEMGNLNQEYLRTKSRYETLMNITERYDGYNQSIRRIMEQKNVNPGIIGVVADILALPEKYETAIEIALGGALQNIVTEDNETAKKMINFLKKNRFGRATFLPLTNIRRRNSTISPSVLQDEGVIGIASTLVKVEERFQALVDSLLGRTVVVDTVDHALSLSRKNNFSLRLVTLDGELLNPGGAITGGVFRHSGNLLGRKREIEECKDSLRKAKAAWEERKEALSELKAGQQKLEEQKQQRKAKLDAASLLLHDLSNQIPDMDAKKEELSERITSLKEEHQILKEQIDEIRSQKEALLKEQEDNEQIHEQNNTVLDSLKEQLSEIRAEVSKLESEKNEQRISLSKMRQELDYLRSNKQRIEKEIENIKNSLEENKKEIKRLTEENISYEEEQKTLKAALQEITIQMDGISTNLEELKQQRSTAMKKQNQIFQELESENEKLLILEKEAAKLSSKQERMKEDFESKIDYMWETYEITYNQAFTLKHYEVKAEEAAEQRKQKKELQRQIKELGNININAIEEYKEVGERYEFLRGQYDDIKEAEAKLLTMIEELNTAMKEQFTKEFGNIQQMFTTVFQDLFEGGTASLELMDNENILECGIRIIAQPPGKKLQNIMLLSGGERALTAIALLFAIQNLKPSPFCLLDEIEAALDDANIVRFSKYLKKLSKDTQFIVITHRRGTMNAADALYGITMQEKGISTLISVDLIDKDLN</sequence>
<comment type="function">
    <text evidence="7">Required for chromosome condensation and partitioning.</text>
</comment>
<dbReference type="RefSeq" id="WP_055183085.1">
    <property type="nucleotide sequence ID" value="NZ_CAUBTG010000091.1"/>
</dbReference>